<keyword evidence="2" id="KW-1133">Transmembrane helix</keyword>
<comment type="caution">
    <text evidence="4">The sequence shown here is derived from an EMBL/GenBank/DDBJ whole genome shotgun (WGS) entry which is preliminary data.</text>
</comment>
<dbReference type="GO" id="GO:0016780">
    <property type="term" value="F:phosphotransferase activity, for other substituted phosphate groups"/>
    <property type="evidence" value="ECO:0007669"/>
    <property type="project" value="TreeGrafter"/>
</dbReference>
<dbReference type="EMBL" id="QNQT01000003">
    <property type="protein sequence ID" value="RDU37130.1"/>
    <property type="molecule type" value="Genomic_DNA"/>
</dbReference>
<evidence type="ECO:0000256" key="2">
    <source>
        <dbReference type="SAM" id="Phobius"/>
    </source>
</evidence>
<accession>A0A3D8GRM2</accession>
<dbReference type="Pfam" id="PF02397">
    <property type="entry name" value="Bac_transf"/>
    <property type="match status" value="1"/>
</dbReference>
<evidence type="ECO:0000313" key="5">
    <source>
        <dbReference type="Proteomes" id="UP000257144"/>
    </source>
</evidence>
<dbReference type="OrthoDB" id="9808602at2"/>
<evidence type="ECO:0000256" key="1">
    <source>
        <dbReference type="ARBA" id="ARBA00006464"/>
    </source>
</evidence>
<gene>
    <name evidence="4" type="ORF">DRW41_10630</name>
</gene>
<keyword evidence="2" id="KW-0812">Transmembrane</keyword>
<dbReference type="PANTHER" id="PTHR30576">
    <property type="entry name" value="COLANIC BIOSYNTHESIS UDP-GLUCOSE LIPID CARRIER TRANSFERASE"/>
    <property type="match status" value="1"/>
</dbReference>
<keyword evidence="4" id="KW-0808">Transferase</keyword>
<comment type="similarity">
    <text evidence="1">Belongs to the bacterial sugar transferase family.</text>
</comment>
<dbReference type="Proteomes" id="UP000257144">
    <property type="component" value="Unassembled WGS sequence"/>
</dbReference>
<proteinExistence type="inferred from homology"/>
<evidence type="ECO:0000259" key="3">
    <source>
        <dbReference type="Pfam" id="PF02397"/>
    </source>
</evidence>
<keyword evidence="5" id="KW-1185">Reference proteome</keyword>
<evidence type="ECO:0000313" key="4">
    <source>
        <dbReference type="EMBL" id="RDU37130.1"/>
    </source>
</evidence>
<protein>
    <submittedName>
        <fullName evidence="4">Sugar transferase</fullName>
    </submittedName>
</protein>
<dbReference type="InterPro" id="IPR003362">
    <property type="entry name" value="Bact_transf"/>
</dbReference>
<dbReference type="AlphaFoldDB" id="A0A3D8GRM2"/>
<dbReference type="PANTHER" id="PTHR30576:SF8">
    <property type="entry name" value="UNDECAPRENYL-PHOSPHATE GALACTOSE PHOSPHOTRANSFERASE"/>
    <property type="match status" value="1"/>
</dbReference>
<dbReference type="RefSeq" id="WP_115451958.1">
    <property type="nucleotide sequence ID" value="NZ_QNQT01000003.1"/>
</dbReference>
<feature type="transmembrane region" description="Helical" evidence="2">
    <location>
        <begin position="20"/>
        <end position="40"/>
    </location>
</feature>
<keyword evidence="2" id="KW-0472">Membrane</keyword>
<feature type="domain" description="Bacterial sugar transferase" evidence="3">
    <location>
        <begin position="14"/>
        <end position="189"/>
    </location>
</feature>
<sequence length="232" mass="26887">MKNLKGGIYRRFIKRPMDFILSLIAIVILSPFFLVVTILVRMKLGSPVIFKQKRPGLNETIFTMYKFRTMTDERNENGELLPDSVRLTKFGRFLRSTSLDELPELFNIVKGDMSIVGPRPQLVRDMLFMNYKQRERHSVLPGLTGWAQVNGRNGIAWEKKIALDLDYVNRITFLRDCQIIFMTVSKVFKRDGISAEGLDTAEDFGDYLLRKKRITKDEYSAAMEMSRKISIS</sequence>
<organism evidence="4 5">
    <name type="scientific">Neobacillus piezotolerans</name>
    <dbReference type="NCBI Taxonomy" id="2259171"/>
    <lineage>
        <taxon>Bacteria</taxon>
        <taxon>Bacillati</taxon>
        <taxon>Bacillota</taxon>
        <taxon>Bacilli</taxon>
        <taxon>Bacillales</taxon>
        <taxon>Bacillaceae</taxon>
        <taxon>Neobacillus</taxon>
    </lineage>
</organism>
<name>A0A3D8GRM2_9BACI</name>
<reference evidence="4 5" key="1">
    <citation type="submission" date="2018-07" db="EMBL/GenBank/DDBJ databases">
        <title>Bacillus sp. YLB-04 draft genome sequence.</title>
        <authorList>
            <person name="Yu L."/>
            <person name="Tang X."/>
        </authorList>
    </citation>
    <scope>NUCLEOTIDE SEQUENCE [LARGE SCALE GENOMIC DNA]</scope>
    <source>
        <strain evidence="4 5">YLB-04</strain>
    </source>
</reference>